<dbReference type="PANTHER" id="PTHR30451">
    <property type="entry name" value="OUTER MEMBRANE USHER PROTEIN"/>
    <property type="match status" value="1"/>
</dbReference>
<dbReference type="GO" id="GO:0009297">
    <property type="term" value="P:pilus assembly"/>
    <property type="evidence" value="ECO:0007669"/>
    <property type="project" value="InterPro"/>
</dbReference>
<dbReference type="Gene3D" id="2.60.40.3110">
    <property type="match status" value="1"/>
</dbReference>
<dbReference type="Proteomes" id="UP000481033">
    <property type="component" value="Unassembled WGS sequence"/>
</dbReference>
<dbReference type="EMBL" id="QXHD01000004">
    <property type="protein sequence ID" value="NEZ57849.1"/>
    <property type="molecule type" value="Genomic_DNA"/>
</dbReference>
<organism evidence="1 2">
    <name type="scientific">Adonisia turfae CCMR0081</name>
    <dbReference type="NCBI Taxonomy" id="2292702"/>
    <lineage>
        <taxon>Bacteria</taxon>
        <taxon>Bacillati</taxon>
        <taxon>Cyanobacteriota</taxon>
        <taxon>Adonisia</taxon>
        <taxon>Adonisia turfae</taxon>
    </lineage>
</organism>
<dbReference type="Pfam" id="PF00577">
    <property type="entry name" value="Usher"/>
    <property type="match status" value="1"/>
</dbReference>
<dbReference type="PANTHER" id="PTHR30451:SF5">
    <property type="entry name" value="SLR0019 PROTEIN"/>
    <property type="match status" value="1"/>
</dbReference>
<evidence type="ECO:0000313" key="2">
    <source>
        <dbReference type="Proteomes" id="UP000481033"/>
    </source>
</evidence>
<accession>A0A6M0RNX4</accession>
<name>A0A6M0RNX4_9CYAN</name>
<keyword evidence="2" id="KW-1185">Reference proteome</keyword>
<dbReference type="AlphaFoldDB" id="A0A6M0RNX4"/>
<dbReference type="InterPro" id="IPR000015">
    <property type="entry name" value="Fimb_usher"/>
</dbReference>
<reference evidence="1 2" key="1">
    <citation type="journal article" date="2020" name="Microb. Ecol.">
        <title>Ecogenomics of the Marine Benthic Filamentous Cyanobacterium Adonisia.</title>
        <authorList>
            <person name="Walter J.M."/>
            <person name="Coutinho F.H."/>
            <person name="Leomil L."/>
            <person name="Hargreaves P.I."/>
            <person name="Campeao M.E."/>
            <person name="Vieira V.V."/>
            <person name="Silva B.S."/>
            <person name="Fistarol G.O."/>
            <person name="Salomon P.S."/>
            <person name="Sawabe T."/>
            <person name="Mino S."/>
            <person name="Hosokawa M."/>
            <person name="Miyashita H."/>
            <person name="Maruyama F."/>
            <person name="van Verk M.C."/>
            <person name="Dutilh B.E."/>
            <person name="Thompson C.C."/>
            <person name="Thompson F.L."/>
        </authorList>
    </citation>
    <scope>NUCLEOTIDE SEQUENCE [LARGE SCALE GENOMIC DNA]</scope>
    <source>
        <strain evidence="1 2">CCMR0081</strain>
    </source>
</reference>
<comment type="caution">
    <text evidence="1">The sequence shown here is derived from an EMBL/GenBank/DDBJ whole genome shotgun (WGS) entry which is preliminary data.</text>
</comment>
<evidence type="ECO:0000313" key="1">
    <source>
        <dbReference type="EMBL" id="NEZ57849.1"/>
    </source>
</evidence>
<gene>
    <name evidence="1" type="ORF">DXZ20_19815</name>
</gene>
<dbReference type="GO" id="GO:0015473">
    <property type="term" value="F:fimbrial usher porin activity"/>
    <property type="evidence" value="ECO:0007669"/>
    <property type="project" value="InterPro"/>
</dbReference>
<sequence>MIGFAMLPLVFDTSAAVPADVSPIPANVNPELSGELFKENIDQQSLSVIEVQESAVLFSSKKNIKTDHAHTRSQTISQSPDNAVLDEAQLFEQVFGKPSELYSTQIEVPLILNGRFAGNIFVHPHNEVVHITIAGNAFLTLAQDSLGESTQKNVQLAIAADDQLSLSILQSEGLEVNFDRRRLELQVNVPSELRLTNTHSLNVPPDNPGEFALTLPGQLSGYLNLRGNQKINWTDDTRLEPLGLQFDGAINWQGWVLEAYGQATLGQSWQFDRLSVVRDVPDQAIRYTFGDLSVPTAGYQMSPSLLGVSAARNFSLQPFRIARPTSHYSFFLEQLSTVEIFVNDKLITTLRLEAGPQDIRDLPLKMGINDIRLEITNNLGQTETLNFSTGAAGELLAEGVHQFAYSVGFPAIEQQPLKSYDLSRPTLSMFHRVGLTPNLTLGGYLQGDITQQMAGLNGTLATTVGNFGWDMAASNHTDYGVDIAGKLFYEWLEASQNSSQNRQLHLALEYRGEDFSILGQDTPQNKTALNVSFAYQQTLLENIQARFNGEYQIQRENSDAYNIGVSLARPFAQGLNVNLGYHYGQDSSSETDHRFSIGFNGALPFSGQRFNTRTEFNNTLEPQNSLNWSYSPSHTLGAITPNLTLTQSLQSYGLNGRLQYQGYRSSVGLNHQFTLPRDQKDSIESSSTVTWGTAIAFVDGIWGWSSPIDNSFALISRQGSAVGETVKVNPTLSGDMAQANGTGPAVLSMAPYTLTEVSLDAPSLSLGEDLGQTSYQLLPTYRSGTLITTGTEATVFLRGVLVDQRQEPVTLQQGWIESLSDSNWPAIEFFTNRTGRFVAPGLKPGIYRLHLSKNDGENLEFEIPEQQQGNFDIGTLQLFETVPAAQNDI</sequence>
<protein>
    <submittedName>
        <fullName evidence="1">Fimbrial biogenesis outer membrane usher protein</fullName>
    </submittedName>
</protein>
<proteinExistence type="predicted"/>
<dbReference type="GO" id="GO:0016020">
    <property type="term" value="C:membrane"/>
    <property type="evidence" value="ECO:0007669"/>
    <property type="project" value="InterPro"/>
</dbReference>